<accession>A0A4Q7MI42</accession>
<organism evidence="2 3">
    <name type="scientific">Agromyces ramosus</name>
    <dbReference type="NCBI Taxonomy" id="33879"/>
    <lineage>
        <taxon>Bacteria</taxon>
        <taxon>Bacillati</taxon>
        <taxon>Actinomycetota</taxon>
        <taxon>Actinomycetes</taxon>
        <taxon>Micrococcales</taxon>
        <taxon>Microbacteriaceae</taxon>
        <taxon>Agromyces</taxon>
    </lineage>
</organism>
<dbReference type="Pfam" id="PF00535">
    <property type="entry name" value="Glycos_transf_2"/>
    <property type="match status" value="1"/>
</dbReference>
<evidence type="ECO:0000313" key="3">
    <source>
        <dbReference type="Proteomes" id="UP000293289"/>
    </source>
</evidence>
<protein>
    <submittedName>
        <fullName evidence="2">Glycosyl transferase family 2</fullName>
    </submittedName>
</protein>
<dbReference type="InterPro" id="IPR001173">
    <property type="entry name" value="Glyco_trans_2-like"/>
</dbReference>
<name>A0A4Q7MI42_9MICO</name>
<evidence type="ECO:0000313" key="2">
    <source>
        <dbReference type="EMBL" id="RZS67911.1"/>
    </source>
</evidence>
<dbReference type="RefSeq" id="WP_130351299.1">
    <property type="nucleotide sequence ID" value="NZ_SGWY01000001.1"/>
</dbReference>
<dbReference type="OrthoDB" id="3177103at2"/>
<dbReference type="EMBL" id="SGWY01000001">
    <property type="protein sequence ID" value="RZS67911.1"/>
    <property type="molecule type" value="Genomic_DNA"/>
</dbReference>
<dbReference type="InterPro" id="IPR050834">
    <property type="entry name" value="Glycosyltransf_2"/>
</dbReference>
<dbReference type="SUPFAM" id="SSF53448">
    <property type="entry name" value="Nucleotide-diphospho-sugar transferases"/>
    <property type="match status" value="1"/>
</dbReference>
<feature type="domain" description="Glycosyltransferase 2-like" evidence="1">
    <location>
        <begin position="5"/>
        <end position="130"/>
    </location>
</feature>
<evidence type="ECO:0000259" key="1">
    <source>
        <dbReference type="Pfam" id="PF00535"/>
    </source>
</evidence>
<reference evidence="2 3" key="1">
    <citation type="submission" date="2019-02" db="EMBL/GenBank/DDBJ databases">
        <title>Genomic Encyclopedia of Type Strains, Phase IV (KMG-IV): sequencing the most valuable type-strain genomes for metagenomic binning, comparative biology and taxonomic classification.</title>
        <authorList>
            <person name="Goeker M."/>
        </authorList>
    </citation>
    <scope>NUCLEOTIDE SEQUENCE [LARGE SCALE GENOMIC DNA]</scope>
    <source>
        <strain evidence="2 3">DSM 43045</strain>
    </source>
</reference>
<dbReference type="Proteomes" id="UP000293289">
    <property type="component" value="Unassembled WGS sequence"/>
</dbReference>
<dbReference type="Gene3D" id="3.90.550.10">
    <property type="entry name" value="Spore Coat Polysaccharide Biosynthesis Protein SpsA, Chain A"/>
    <property type="match status" value="1"/>
</dbReference>
<dbReference type="GO" id="GO:0016740">
    <property type="term" value="F:transferase activity"/>
    <property type="evidence" value="ECO:0007669"/>
    <property type="project" value="UniProtKB-KW"/>
</dbReference>
<dbReference type="InterPro" id="IPR029044">
    <property type="entry name" value="Nucleotide-diphossugar_trans"/>
</dbReference>
<keyword evidence="2" id="KW-0808">Transferase</keyword>
<sequence>MPFDIMMPFYGRVDHFRIAVRSVLDQTDEDWRLVVIDDHYPDPSAGEWLVGLGDERIEYVRHAANVGINANFQEAVDRSVADWFTIFGCDDVLHPGYVRHMRSLAAEFPDAAMLHPGVRIIDEDGEVVRTMVDSAKAFYRPSARQPIRLSGEQLATSVTRGNWMNFPSVAWHGPRTRATGFRDGYEVVQDLALVLDLCQAGGSLIVDDTVEFDYRRHAGSVSSWKAVDGSRFVEERAFFVQLARQFEERGWHQAARAARFHLSSRVNALTRIPSALAARDGLGIRTLAGHTFGRSR</sequence>
<gene>
    <name evidence="2" type="ORF">EV187_0333</name>
</gene>
<dbReference type="CDD" id="cd00761">
    <property type="entry name" value="Glyco_tranf_GTA_type"/>
    <property type="match status" value="1"/>
</dbReference>
<dbReference type="PANTHER" id="PTHR43685">
    <property type="entry name" value="GLYCOSYLTRANSFERASE"/>
    <property type="match status" value="1"/>
</dbReference>
<proteinExistence type="predicted"/>
<keyword evidence="3" id="KW-1185">Reference proteome</keyword>
<dbReference type="PANTHER" id="PTHR43685:SF2">
    <property type="entry name" value="GLYCOSYLTRANSFERASE 2-LIKE DOMAIN-CONTAINING PROTEIN"/>
    <property type="match status" value="1"/>
</dbReference>
<dbReference type="AlphaFoldDB" id="A0A4Q7MI42"/>
<comment type="caution">
    <text evidence="2">The sequence shown here is derived from an EMBL/GenBank/DDBJ whole genome shotgun (WGS) entry which is preliminary data.</text>
</comment>